<keyword evidence="2" id="KW-1133">Transmembrane helix</keyword>
<proteinExistence type="predicted"/>
<dbReference type="RefSeq" id="WP_150079355.1">
    <property type="nucleotide sequence ID" value="NZ_VWOX01000021.1"/>
</dbReference>
<protein>
    <submittedName>
        <fullName evidence="3">Uncharacterized protein</fullName>
    </submittedName>
</protein>
<feature type="transmembrane region" description="Helical" evidence="2">
    <location>
        <begin position="88"/>
        <end position="109"/>
    </location>
</feature>
<dbReference type="AlphaFoldDB" id="A0A5M6CYT4"/>
<feature type="region of interest" description="Disordered" evidence="1">
    <location>
        <begin position="1"/>
        <end position="20"/>
    </location>
</feature>
<evidence type="ECO:0000256" key="2">
    <source>
        <dbReference type="SAM" id="Phobius"/>
    </source>
</evidence>
<dbReference type="Proteomes" id="UP000324479">
    <property type="component" value="Unassembled WGS sequence"/>
</dbReference>
<dbReference type="EMBL" id="VWOX01000021">
    <property type="protein sequence ID" value="KAA5539162.1"/>
    <property type="molecule type" value="Genomic_DNA"/>
</dbReference>
<accession>A0A5M6CYT4</accession>
<evidence type="ECO:0000313" key="3">
    <source>
        <dbReference type="EMBL" id="KAA5539162.1"/>
    </source>
</evidence>
<feature type="transmembrane region" description="Helical" evidence="2">
    <location>
        <begin position="57"/>
        <end position="76"/>
    </location>
</feature>
<evidence type="ECO:0000313" key="4">
    <source>
        <dbReference type="Proteomes" id="UP000324479"/>
    </source>
</evidence>
<feature type="compositionally biased region" description="Polar residues" evidence="1">
    <location>
        <begin position="1"/>
        <end position="16"/>
    </location>
</feature>
<gene>
    <name evidence="3" type="ORF">FYK55_24900</name>
</gene>
<evidence type="ECO:0000256" key="1">
    <source>
        <dbReference type="SAM" id="MobiDB-lite"/>
    </source>
</evidence>
<keyword evidence="2" id="KW-0812">Transmembrane</keyword>
<name>A0A5M6CYT4_9BACT</name>
<comment type="caution">
    <text evidence="3">The sequence shown here is derived from an EMBL/GenBank/DDBJ whole genome shotgun (WGS) entry which is preliminary data.</text>
</comment>
<feature type="transmembrane region" description="Helical" evidence="2">
    <location>
        <begin position="25"/>
        <end position="45"/>
    </location>
</feature>
<sequence>MSDASVSKSTDSVSRVESNERGVGAAKYLVAFIFAINVCFGVYMATQFFAPKAYGNGLHAIYSAVVLATNILLGLSTHRLWTGLTRQGVGWFFAALAVSFIGNTVTQLLF</sequence>
<keyword evidence="4" id="KW-1185">Reference proteome</keyword>
<organism evidence="3 4">
    <name type="scientific">Roseiconus nitratireducens</name>
    <dbReference type="NCBI Taxonomy" id="2605748"/>
    <lineage>
        <taxon>Bacteria</taxon>
        <taxon>Pseudomonadati</taxon>
        <taxon>Planctomycetota</taxon>
        <taxon>Planctomycetia</taxon>
        <taxon>Pirellulales</taxon>
        <taxon>Pirellulaceae</taxon>
        <taxon>Roseiconus</taxon>
    </lineage>
</organism>
<reference evidence="3 4" key="1">
    <citation type="submission" date="2019-08" db="EMBL/GenBank/DDBJ databases">
        <authorList>
            <person name="Dhanesh K."/>
            <person name="Kumar G."/>
            <person name="Sasikala C."/>
            <person name="Venkata Ramana C."/>
        </authorList>
    </citation>
    <scope>NUCLEOTIDE SEQUENCE [LARGE SCALE GENOMIC DNA]</scope>
    <source>
        <strain evidence="3 4">JC645</strain>
    </source>
</reference>
<keyword evidence="2" id="KW-0472">Membrane</keyword>